<dbReference type="InterPro" id="IPR048720">
    <property type="entry name" value="PROPPIN"/>
</dbReference>
<evidence type="ECO:0000313" key="5">
    <source>
        <dbReference type="EMBL" id="CCA71710.1"/>
    </source>
</evidence>
<accession>G4TK70</accession>
<dbReference type="OMA" id="DCRIFTT"/>
<evidence type="ECO:0000256" key="2">
    <source>
        <dbReference type="ARBA" id="ARBA00022737"/>
    </source>
</evidence>
<keyword evidence="6" id="KW-1185">Reference proteome</keyword>
<dbReference type="InterPro" id="IPR001680">
    <property type="entry name" value="WD40_rpt"/>
</dbReference>
<dbReference type="InterPro" id="IPR036322">
    <property type="entry name" value="WD40_repeat_dom_sf"/>
</dbReference>
<dbReference type="GO" id="GO:0005737">
    <property type="term" value="C:cytoplasm"/>
    <property type="evidence" value="ECO:0007669"/>
    <property type="project" value="UniProtKB-ARBA"/>
</dbReference>
<protein>
    <submittedName>
        <fullName evidence="5">Uncharacterized protein</fullName>
    </submittedName>
</protein>
<sequence length="522" mass="57511">MNLGRQSISATVPTQIIDVRLDADCNIFTCSTPSGFAVYRSNPLTLVRKREVTGGTLSIILPLHSTSLLFLVGGGGSPRYAPNKVIVWDDAQGKEVAELEFNDYVRGIACRRGLLVVALKRRVIAFEITDTVRWLRQWDTGINEKGLVALATAPGATLLVIPGQQTGHLQLIHLPPCPAPPEDHTPGTAKATRPPPVPPIRRDPVTYIVAHTSSLSSISVSRSGHYVATTSAVGTLVRIWDAQTGQKSHEFRRGTDQAHIYGVAFRPDEKECCTWSDKGTLHFFSLERTNQLSLMRHITALLPVQNNYLNSERAYAKYYLPTPPAHVAHSMSQTNRLGTAHPDAGDEEKWTVGWIEVPADTTPYSSPVKTATPLPSVHGNKGRGRASVPGSPLRTSIDRRGAQSPTSPTRSHPKSPPPPEYQLVALTYTGGWYRLSLPKSIEEPERSGTPEPYQRAPQSKYPRRTDTGSAAGGSSQSPQSRQEELRRRSEPSRRRNSDAQRVDGMTCQVEEFRRFGRWDGWG</sequence>
<dbReference type="PANTHER" id="PTHR11227">
    <property type="entry name" value="WD-REPEAT PROTEIN INTERACTING WITH PHOSPHOINOSIDES WIPI -RELATED"/>
    <property type="match status" value="1"/>
</dbReference>
<dbReference type="AlphaFoldDB" id="G4TK70"/>
<comment type="caution">
    <text evidence="5">The sequence shown here is derived from an EMBL/GenBank/DDBJ whole genome shotgun (WGS) entry which is preliminary data.</text>
</comment>
<dbReference type="OrthoDB" id="1667587at2759"/>
<dbReference type="eggNOG" id="KOG2111">
    <property type="taxonomic scope" value="Eukaryota"/>
</dbReference>
<dbReference type="Gene3D" id="2.130.10.10">
    <property type="entry name" value="YVTN repeat-like/Quinoprotein amine dehydrogenase"/>
    <property type="match status" value="1"/>
</dbReference>
<dbReference type="Pfam" id="PF21032">
    <property type="entry name" value="PROPPIN"/>
    <property type="match status" value="1"/>
</dbReference>
<comment type="similarity">
    <text evidence="3">Belongs to the WD repeat PROPPIN family.</text>
</comment>
<gene>
    <name evidence="5" type="ORF">PIIN_05645</name>
</gene>
<dbReference type="STRING" id="1109443.G4TK70"/>
<evidence type="ECO:0000256" key="3">
    <source>
        <dbReference type="ARBA" id="ARBA00025740"/>
    </source>
</evidence>
<dbReference type="InterPro" id="IPR015943">
    <property type="entry name" value="WD40/YVTN_repeat-like_dom_sf"/>
</dbReference>
<keyword evidence="2" id="KW-0677">Repeat</keyword>
<name>G4TK70_SERID</name>
<dbReference type="SMART" id="SM00320">
    <property type="entry name" value="WD40"/>
    <property type="match status" value="2"/>
</dbReference>
<dbReference type="HOGENOM" id="CLU_039768_0_0_1"/>
<feature type="compositionally biased region" description="Basic and acidic residues" evidence="4">
    <location>
        <begin position="481"/>
        <end position="501"/>
    </location>
</feature>
<feature type="region of interest" description="Disordered" evidence="4">
    <location>
        <begin position="181"/>
        <end position="201"/>
    </location>
</feature>
<dbReference type="FunCoup" id="G4TK70">
    <property type="interactions" value="325"/>
</dbReference>
<evidence type="ECO:0000256" key="4">
    <source>
        <dbReference type="SAM" id="MobiDB-lite"/>
    </source>
</evidence>
<dbReference type="Proteomes" id="UP000007148">
    <property type="component" value="Unassembled WGS sequence"/>
</dbReference>
<reference evidence="5 6" key="1">
    <citation type="journal article" date="2011" name="PLoS Pathog.">
        <title>Endophytic Life Strategies Decoded by Genome and Transcriptome Analyses of the Mutualistic Root Symbiont Piriformospora indica.</title>
        <authorList>
            <person name="Zuccaro A."/>
            <person name="Lahrmann U."/>
            <person name="Guldener U."/>
            <person name="Langen G."/>
            <person name="Pfiffi S."/>
            <person name="Biedenkopf D."/>
            <person name="Wong P."/>
            <person name="Samans B."/>
            <person name="Grimm C."/>
            <person name="Basiewicz M."/>
            <person name="Murat C."/>
            <person name="Martin F."/>
            <person name="Kogel K.H."/>
        </authorList>
    </citation>
    <scope>NUCLEOTIDE SEQUENCE [LARGE SCALE GENOMIC DNA]</scope>
    <source>
        <strain evidence="5 6">DSM 11827</strain>
    </source>
</reference>
<dbReference type="SUPFAM" id="SSF50978">
    <property type="entry name" value="WD40 repeat-like"/>
    <property type="match status" value="1"/>
</dbReference>
<dbReference type="EMBL" id="CAFZ01000131">
    <property type="protein sequence ID" value="CCA71710.1"/>
    <property type="molecule type" value="Genomic_DNA"/>
</dbReference>
<evidence type="ECO:0000313" key="6">
    <source>
        <dbReference type="Proteomes" id="UP000007148"/>
    </source>
</evidence>
<feature type="region of interest" description="Disordered" evidence="4">
    <location>
        <begin position="440"/>
        <end position="505"/>
    </location>
</feature>
<organism evidence="5 6">
    <name type="scientific">Serendipita indica (strain DSM 11827)</name>
    <name type="common">Root endophyte fungus</name>
    <name type="synonym">Piriformospora indica</name>
    <dbReference type="NCBI Taxonomy" id="1109443"/>
    <lineage>
        <taxon>Eukaryota</taxon>
        <taxon>Fungi</taxon>
        <taxon>Dikarya</taxon>
        <taxon>Basidiomycota</taxon>
        <taxon>Agaricomycotina</taxon>
        <taxon>Agaricomycetes</taxon>
        <taxon>Sebacinales</taxon>
        <taxon>Serendipitaceae</taxon>
        <taxon>Serendipita</taxon>
    </lineage>
</organism>
<evidence type="ECO:0000256" key="1">
    <source>
        <dbReference type="ARBA" id="ARBA00022574"/>
    </source>
</evidence>
<dbReference type="InParanoid" id="G4TK70"/>
<feature type="region of interest" description="Disordered" evidence="4">
    <location>
        <begin position="361"/>
        <end position="422"/>
    </location>
</feature>
<proteinExistence type="inferred from homology"/>
<keyword evidence="1" id="KW-0853">WD repeat</keyword>